<sequence>MATNNFKPFATGSGANVTTQSDYEALTALLSGFQAGKASSSQINKALRQGTVMAAMLGAFMNDRGIDAKDDGNLSTLLANFKSALTSLSDTRYLGTANKLVEFLNAGPQVQSDARFNIGCGTAAAKNVGTATGNIPDMASFASLQSSSGYQQLPGGLVLQWINSTAPDGTTSGSVALPVAFSNQTLVAFICDSITTGSPSSFNLAWSINTTTKSSISWVATSAGVGAFTVLAIGR</sequence>
<accession>A0ACC5PTX7</accession>
<reference evidence="1 2" key="1">
    <citation type="journal article" date="2020" name="FEMS Microbiol. Ecol.">
        <title>Temporal dynamics of bacterial communities during seed development and maturation.</title>
        <authorList>
            <person name="Chesneau G."/>
            <person name="Torres-Cortes G."/>
            <person name="Briand M."/>
            <person name="Darrasse A."/>
            <person name="Preveaux A."/>
            <person name="Marais C."/>
            <person name="Jacques M.A."/>
            <person name="Shade A."/>
            <person name="Barret M."/>
        </authorList>
    </citation>
    <scope>NUCLEOTIDE SEQUENCE [LARGE SCALE GENOMIC DNA]</scope>
    <source>
        <strain evidence="1 2">CFBP13709</strain>
    </source>
</reference>
<keyword evidence="2" id="KW-1185">Reference proteome</keyword>
<evidence type="ECO:0000313" key="2">
    <source>
        <dbReference type="Proteomes" id="UP000610459"/>
    </source>
</evidence>
<gene>
    <name evidence="1" type="ORF">IFT41_19850</name>
</gene>
<dbReference type="Proteomes" id="UP000610459">
    <property type="component" value="Unassembled WGS sequence"/>
</dbReference>
<proteinExistence type="predicted"/>
<comment type="caution">
    <text evidence="1">The sequence shown here is derived from an EMBL/GenBank/DDBJ whole genome shotgun (WGS) entry which is preliminary data.</text>
</comment>
<organism evidence="1 2">
    <name type="scientific">Enterobacter agglomerans</name>
    <name type="common">Erwinia herbicola</name>
    <name type="synonym">Pantoea agglomerans</name>
    <dbReference type="NCBI Taxonomy" id="549"/>
    <lineage>
        <taxon>Bacteria</taxon>
        <taxon>Pseudomonadati</taxon>
        <taxon>Pseudomonadota</taxon>
        <taxon>Gammaproteobacteria</taxon>
        <taxon>Enterobacterales</taxon>
        <taxon>Erwiniaceae</taxon>
        <taxon>Pantoea</taxon>
        <taxon>Pantoea agglomerans group</taxon>
    </lineage>
</organism>
<evidence type="ECO:0000313" key="1">
    <source>
        <dbReference type="EMBL" id="MBD8128354.1"/>
    </source>
</evidence>
<protein>
    <submittedName>
        <fullName evidence="1">Phage tail protein</fullName>
    </submittedName>
</protein>
<name>A0ACC5PTX7_ENTAG</name>
<dbReference type="EMBL" id="JACYNR010000015">
    <property type="protein sequence ID" value="MBD8128354.1"/>
    <property type="molecule type" value="Genomic_DNA"/>
</dbReference>